<sequence length="88" mass="9213">MLATHAGQSMREVVSGASDVARLIDGISQASKAQSPDTVEFSHGMKELEKGMEIDTENVGQVASASDNLSAQAQALRDSLSVSLSARH</sequence>
<reference evidence="1 2" key="1">
    <citation type="journal article" date="2024" name="Chem. Sci.">
        <title>Discovery of megapolipeptins by genome mining of a Burkholderiales bacteria collection.</title>
        <authorList>
            <person name="Paulo B.S."/>
            <person name="Recchia M.J.J."/>
            <person name="Lee S."/>
            <person name="Fergusson C.H."/>
            <person name="Romanowski S.B."/>
            <person name="Hernandez A."/>
            <person name="Krull N."/>
            <person name="Liu D.Y."/>
            <person name="Cavanagh H."/>
            <person name="Bos A."/>
            <person name="Gray C.A."/>
            <person name="Murphy B.T."/>
            <person name="Linington R.G."/>
            <person name="Eustaquio A.S."/>
        </authorList>
    </citation>
    <scope>NUCLEOTIDE SEQUENCE [LARGE SCALE GENOMIC DNA]</scope>
    <source>
        <strain evidence="1 2">RL21-008-BIB-A</strain>
    </source>
</reference>
<keyword evidence="2" id="KW-1185">Reference proteome</keyword>
<dbReference type="SUPFAM" id="SSF58104">
    <property type="entry name" value="Methyl-accepting chemotaxis protein (MCP) signaling domain"/>
    <property type="match status" value="1"/>
</dbReference>
<evidence type="ECO:0000313" key="1">
    <source>
        <dbReference type="EMBL" id="MFL9925197.1"/>
    </source>
</evidence>
<dbReference type="Proteomes" id="UP001629246">
    <property type="component" value="Unassembled WGS sequence"/>
</dbReference>
<comment type="caution">
    <text evidence="1">The sequence shown here is derived from an EMBL/GenBank/DDBJ whole genome shotgun (WGS) entry which is preliminary data.</text>
</comment>
<protein>
    <recommendedName>
        <fullName evidence="3">Methyl-accepting chemotaxis protein</fullName>
    </recommendedName>
</protein>
<evidence type="ECO:0000313" key="2">
    <source>
        <dbReference type="Proteomes" id="UP001629246"/>
    </source>
</evidence>
<name>A0ABW9AB35_9BURK</name>
<dbReference type="EMBL" id="JAQQFM010000005">
    <property type="protein sequence ID" value="MFL9925197.1"/>
    <property type="molecule type" value="Genomic_DNA"/>
</dbReference>
<accession>A0ABW9AB35</accession>
<dbReference type="Gene3D" id="1.10.287.950">
    <property type="entry name" value="Methyl-accepting chemotaxis protein"/>
    <property type="match status" value="1"/>
</dbReference>
<gene>
    <name evidence="1" type="ORF">PQR62_13045</name>
</gene>
<proteinExistence type="predicted"/>
<dbReference type="RefSeq" id="WP_408158377.1">
    <property type="nucleotide sequence ID" value="NZ_JAQQFM010000005.1"/>
</dbReference>
<evidence type="ECO:0008006" key="3">
    <source>
        <dbReference type="Google" id="ProtNLM"/>
    </source>
</evidence>
<organism evidence="1 2">
    <name type="scientific">Herbaspirillum lusitanum</name>
    <dbReference type="NCBI Taxonomy" id="213312"/>
    <lineage>
        <taxon>Bacteria</taxon>
        <taxon>Pseudomonadati</taxon>
        <taxon>Pseudomonadota</taxon>
        <taxon>Betaproteobacteria</taxon>
        <taxon>Burkholderiales</taxon>
        <taxon>Oxalobacteraceae</taxon>
        <taxon>Herbaspirillum</taxon>
    </lineage>
</organism>